<evidence type="ECO:0000256" key="2">
    <source>
        <dbReference type="ARBA" id="ARBA00022475"/>
    </source>
</evidence>
<keyword evidence="3 6" id="KW-0812">Transmembrane</keyword>
<dbReference type="RefSeq" id="WP_097802933.1">
    <property type="nucleotide sequence ID" value="NZ_FXYH01000001.1"/>
</dbReference>
<dbReference type="PANTHER" id="PTHR30619:SF1">
    <property type="entry name" value="RECOMBINATION PROTEIN 2"/>
    <property type="match status" value="1"/>
</dbReference>
<keyword evidence="2" id="KW-1003">Cell membrane</keyword>
<evidence type="ECO:0000313" key="10">
    <source>
        <dbReference type="Proteomes" id="UP000220836"/>
    </source>
</evidence>
<feature type="domain" description="DUF4131" evidence="8">
    <location>
        <begin position="42"/>
        <end position="198"/>
    </location>
</feature>
<dbReference type="GO" id="GO:0005886">
    <property type="term" value="C:plasma membrane"/>
    <property type="evidence" value="ECO:0007669"/>
    <property type="project" value="UniProtKB-SubCell"/>
</dbReference>
<evidence type="ECO:0000256" key="6">
    <source>
        <dbReference type="SAM" id="Phobius"/>
    </source>
</evidence>
<evidence type="ECO:0000259" key="7">
    <source>
        <dbReference type="Pfam" id="PF03772"/>
    </source>
</evidence>
<evidence type="ECO:0000256" key="3">
    <source>
        <dbReference type="ARBA" id="ARBA00022692"/>
    </source>
</evidence>
<dbReference type="Pfam" id="PF03772">
    <property type="entry name" value="Competence"/>
    <property type="match status" value="1"/>
</dbReference>
<accession>A0A238JTZ2</accession>
<dbReference type="InterPro" id="IPR004477">
    <property type="entry name" value="ComEC_N"/>
</dbReference>
<evidence type="ECO:0000256" key="4">
    <source>
        <dbReference type="ARBA" id="ARBA00022989"/>
    </source>
</evidence>
<feature type="transmembrane region" description="Helical" evidence="6">
    <location>
        <begin position="66"/>
        <end position="86"/>
    </location>
</feature>
<feature type="transmembrane region" description="Helical" evidence="6">
    <location>
        <begin position="429"/>
        <end position="453"/>
    </location>
</feature>
<keyword evidence="4 6" id="KW-1133">Transmembrane helix</keyword>
<keyword evidence="10" id="KW-1185">Reference proteome</keyword>
<dbReference type="NCBIfam" id="TIGR00360">
    <property type="entry name" value="ComEC_N-term"/>
    <property type="match status" value="1"/>
</dbReference>
<dbReference type="InterPro" id="IPR025405">
    <property type="entry name" value="DUF4131"/>
</dbReference>
<feature type="transmembrane region" description="Helical" evidence="6">
    <location>
        <begin position="460"/>
        <end position="483"/>
    </location>
</feature>
<dbReference type="OrthoDB" id="9790149at2"/>
<reference evidence="9 10" key="1">
    <citation type="submission" date="2017-05" db="EMBL/GenBank/DDBJ databases">
        <authorList>
            <person name="Song R."/>
            <person name="Chenine A.L."/>
            <person name="Ruprecht R.M."/>
        </authorList>
    </citation>
    <scope>NUCLEOTIDE SEQUENCE [LARGE SCALE GENOMIC DNA]</scope>
    <source>
        <strain evidence="9 10">CECT 8663</strain>
    </source>
</reference>
<feature type="transmembrane region" description="Helical" evidence="6">
    <location>
        <begin position="341"/>
        <end position="358"/>
    </location>
</feature>
<dbReference type="EMBL" id="FXYH01000001">
    <property type="protein sequence ID" value="SMX34148.1"/>
    <property type="molecule type" value="Genomic_DNA"/>
</dbReference>
<proteinExistence type="predicted"/>
<sequence>MAQAFHMVAAVMLGQRGHLFPWSPVFLAAGIGLYFSLRVEPALWMLTVIGLCGGICVLLGGRIGPAFGPLVAALSLAAVGFSLAGARAHMVAGPVLDFRYYGPVQGRIVGIDRSASDALRLTLDQVVLERMDPDDTPIRVRVSLHGTQGYIDPQPGAVVILTGHLSPPGGAVEPGGFDFRRHAWFKELGAVGYTRAPVLLLEFPGSGQVLFKARMWLSERVQSQLDGETGAFAAALMTGDRSGMGQETLRTLRATNLAHLLAISGLHMGLLAGFVFASVRIGLLLIPYARHNWPVKKLAAAAALLAALGYLSLSGGSVATQRAFIMAATALTALMLNRRALSLRSVAMAALVVLVFRPEALVSPGFQMSFAATTALVAVFEQITIWQQGRQMPRWFAPVMGLVVSSAVAGFATAPVGMAHFNMVSQYGLIANLVSVPVMGAVVVPMAVLAALLMPFGLDWIALTIMSFGLDWILGVAAWIASWDGVTRPVIAPEWRVLPLMAFGGLFLCLWRGPGRSAGLLPVGAAIFLWMGTERPVLLVSDTGTLVGLMTEEGRALSRPKGSGFVAENWLENDGQGGSQEQAAALWPGEIVARVARAAIGTREVLHLQGKRAVASVESCEAAQIVISSAEAHPTGPCQVLDPTTLRYTGAVAFWPSDTGLLMVTDRQVSGQRLWHGPESEPMQLAAKGQ</sequence>
<dbReference type="AlphaFoldDB" id="A0A238JTZ2"/>
<feature type="transmembrane region" description="Helical" evidence="6">
    <location>
        <begin position="42"/>
        <end position="60"/>
    </location>
</feature>
<gene>
    <name evidence="9" type="ORF">PEV8663_00404</name>
</gene>
<dbReference type="PANTHER" id="PTHR30619">
    <property type="entry name" value="DNA INTERNALIZATION/COMPETENCE PROTEIN COMEC/REC2"/>
    <property type="match status" value="1"/>
</dbReference>
<feature type="transmembrane region" description="Helical" evidence="6">
    <location>
        <begin position="395"/>
        <end position="417"/>
    </location>
</feature>
<feature type="transmembrane region" description="Helical" evidence="6">
    <location>
        <begin position="298"/>
        <end position="320"/>
    </location>
</feature>
<evidence type="ECO:0000259" key="8">
    <source>
        <dbReference type="Pfam" id="PF13567"/>
    </source>
</evidence>
<evidence type="ECO:0000256" key="5">
    <source>
        <dbReference type="ARBA" id="ARBA00023136"/>
    </source>
</evidence>
<evidence type="ECO:0000313" key="9">
    <source>
        <dbReference type="EMBL" id="SMX34148.1"/>
    </source>
</evidence>
<feature type="transmembrane region" description="Helical" evidence="6">
    <location>
        <begin position="495"/>
        <end position="511"/>
    </location>
</feature>
<dbReference type="Proteomes" id="UP000220836">
    <property type="component" value="Unassembled WGS sequence"/>
</dbReference>
<organism evidence="9 10">
    <name type="scientific">Pelagimonas varians</name>
    <dbReference type="NCBI Taxonomy" id="696760"/>
    <lineage>
        <taxon>Bacteria</taxon>
        <taxon>Pseudomonadati</taxon>
        <taxon>Pseudomonadota</taxon>
        <taxon>Alphaproteobacteria</taxon>
        <taxon>Rhodobacterales</taxon>
        <taxon>Roseobacteraceae</taxon>
        <taxon>Pelagimonas</taxon>
    </lineage>
</organism>
<feature type="transmembrane region" description="Helical" evidence="6">
    <location>
        <begin position="20"/>
        <end position="37"/>
    </location>
</feature>
<dbReference type="Pfam" id="PF13567">
    <property type="entry name" value="DUF4131"/>
    <property type="match status" value="1"/>
</dbReference>
<feature type="transmembrane region" description="Helical" evidence="6">
    <location>
        <begin position="260"/>
        <end position="286"/>
    </location>
</feature>
<evidence type="ECO:0000256" key="1">
    <source>
        <dbReference type="ARBA" id="ARBA00004651"/>
    </source>
</evidence>
<dbReference type="InterPro" id="IPR052159">
    <property type="entry name" value="Competence_DNA_uptake"/>
</dbReference>
<keyword evidence="5 6" id="KW-0472">Membrane</keyword>
<feature type="domain" description="ComEC/Rec2-related protein" evidence="7">
    <location>
        <begin position="236"/>
        <end position="512"/>
    </location>
</feature>
<comment type="subcellular location">
    <subcellularLocation>
        <location evidence="1">Cell membrane</location>
        <topology evidence="1">Multi-pass membrane protein</topology>
    </subcellularLocation>
</comment>
<name>A0A238JTZ2_9RHOB</name>
<protein>
    <submittedName>
        <fullName evidence="9">ComEC family competence protein</fullName>
    </submittedName>
</protein>